<sequence length="60" mass="6126">MMPGVVSLPHGYGHGRQGARLQIADAQPGVSANDLTDEHLRDAVSGNAALNGVPVHVEAA</sequence>
<dbReference type="InterPro" id="IPR009010">
    <property type="entry name" value="Asp_de-COase-like_dom_sf"/>
</dbReference>
<accession>A0A383RU62</accession>
<dbReference type="Gene3D" id="2.40.40.20">
    <property type="match status" value="1"/>
</dbReference>
<name>A0A383RU62_9PSED</name>
<dbReference type="Proteomes" id="UP000263595">
    <property type="component" value="Unassembled WGS sequence"/>
</dbReference>
<evidence type="ECO:0000313" key="1">
    <source>
        <dbReference type="EMBL" id="SYX90445.1"/>
    </source>
</evidence>
<proteinExistence type="predicted"/>
<organism evidence="1 2">
    <name type="scientific">Pseudomonas reidholzensis</name>
    <dbReference type="NCBI Taxonomy" id="1785162"/>
    <lineage>
        <taxon>Bacteria</taxon>
        <taxon>Pseudomonadati</taxon>
        <taxon>Pseudomonadota</taxon>
        <taxon>Gammaproteobacteria</taxon>
        <taxon>Pseudomonadales</taxon>
        <taxon>Pseudomonadaceae</taxon>
        <taxon>Pseudomonas</taxon>
    </lineage>
</organism>
<dbReference type="SUPFAM" id="SSF50692">
    <property type="entry name" value="ADC-like"/>
    <property type="match status" value="1"/>
</dbReference>
<keyword evidence="2" id="KW-1185">Reference proteome</keyword>
<evidence type="ECO:0000313" key="2">
    <source>
        <dbReference type="Proteomes" id="UP000263595"/>
    </source>
</evidence>
<gene>
    <name evidence="1" type="ORF">CCOS865_02712</name>
</gene>
<reference evidence="2" key="1">
    <citation type="submission" date="2018-08" db="EMBL/GenBank/DDBJ databases">
        <authorList>
            <person name="Blom J."/>
        </authorList>
    </citation>
    <scope>NUCLEOTIDE SEQUENCE [LARGE SCALE GENOMIC DNA]</scope>
    <source>
        <strain evidence="2">CCOS 865</strain>
    </source>
</reference>
<dbReference type="EMBL" id="UNOZ01000018">
    <property type="protein sequence ID" value="SYX90445.1"/>
    <property type="molecule type" value="Genomic_DNA"/>
</dbReference>
<dbReference type="AlphaFoldDB" id="A0A383RU62"/>
<protein>
    <submittedName>
        <fullName evidence="1">Dehydrogenase</fullName>
    </submittedName>
</protein>